<dbReference type="RefSeq" id="WP_344908912.1">
    <property type="nucleotide sequence ID" value="NZ_BAAAYO010000006.1"/>
</dbReference>
<gene>
    <name evidence="1" type="ORF">ACFFNY_30080</name>
</gene>
<proteinExistence type="predicted"/>
<comment type="caution">
    <text evidence="1">The sequence shown here is derived from an EMBL/GenBank/DDBJ whole genome shotgun (WGS) entry which is preliminary data.</text>
</comment>
<evidence type="ECO:0008006" key="3">
    <source>
        <dbReference type="Google" id="ProtNLM"/>
    </source>
</evidence>
<protein>
    <recommendedName>
        <fullName evidence="3">Endonuclease/exonuclease/phosphatase domain-containing protein</fullName>
    </recommendedName>
</protein>
<dbReference type="InterPro" id="IPR036691">
    <property type="entry name" value="Endo/exonu/phosph_ase_sf"/>
</dbReference>
<dbReference type="EMBL" id="JBHMAG010000018">
    <property type="protein sequence ID" value="MFB9755851.1"/>
    <property type="molecule type" value="Genomic_DNA"/>
</dbReference>
<accession>A0ABV5W5M2</accession>
<sequence length="50" mass="5808">MKQSHAARLRLDYVLINEPLRRRGAVSSIVHDDAMEQLSDHYPVRCGWSE</sequence>
<dbReference type="Gene3D" id="3.60.10.10">
    <property type="entry name" value="Endonuclease/exonuclease/phosphatase"/>
    <property type="match status" value="1"/>
</dbReference>
<evidence type="ECO:0000313" key="2">
    <source>
        <dbReference type="Proteomes" id="UP001589619"/>
    </source>
</evidence>
<dbReference type="Proteomes" id="UP001589619">
    <property type="component" value="Unassembled WGS sequence"/>
</dbReference>
<evidence type="ECO:0000313" key="1">
    <source>
        <dbReference type="EMBL" id="MFB9755851.1"/>
    </source>
</evidence>
<keyword evidence="2" id="KW-1185">Reference proteome</keyword>
<name>A0ABV5W5M2_9BACL</name>
<organism evidence="1 2">
    <name type="scientific">Paenibacillus hodogayensis</name>
    <dbReference type="NCBI Taxonomy" id="279208"/>
    <lineage>
        <taxon>Bacteria</taxon>
        <taxon>Bacillati</taxon>
        <taxon>Bacillota</taxon>
        <taxon>Bacilli</taxon>
        <taxon>Bacillales</taxon>
        <taxon>Paenibacillaceae</taxon>
        <taxon>Paenibacillus</taxon>
    </lineage>
</organism>
<dbReference type="SUPFAM" id="SSF56219">
    <property type="entry name" value="DNase I-like"/>
    <property type="match status" value="1"/>
</dbReference>
<reference evidence="1 2" key="1">
    <citation type="submission" date="2024-09" db="EMBL/GenBank/DDBJ databases">
        <authorList>
            <person name="Sun Q."/>
            <person name="Mori K."/>
        </authorList>
    </citation>
    <scope>NUCLEOTIDE SEQUENCE [LARGE SCALE GENOMIC DNA]</scope>
    <source>
        <strain evidence="1 2">JCM 12520</strain>
    </source>
</reference>